<sequence precursor="true">MQYRLLLFFFLPFFFFAQKNSVRIANILKTKPRETVKLEVKKRNNQLFLETNFNNGNFKNPGDLNQAKGKTILKIELAYTTYHKSENFDQHALNRKRMETLFQVAPNCAQAAAVEWILWAQTGCTSPEMGAAFFHGFIITYRDEQDSTLTSIESDFLRKVKEGDLKSYTYDTYLKKEKAKVEAAEEREPVIVLPKFAQGEKARIDYFSKALSYPSGAKAESVPVQFYIDKEGKVSKVVFPERSSNKIYKDEIKDFIDNMPPWKPGTLDGKPTECMVQFTVDFMSRGSVVPSPLEIYATEVPPKLKSKLPEFNYQALKPTPTSNQVTKALDKMDWKNTVMVCDVTGSMAPYSAEVLEFLKLKFTSKTDPPAHYVFFNDEYACAPRVKSKMPEKPKVGVYGFTVNTIDSLTEAMISVMERGGSNCDMEENDLEAILVTTQMYPECTKIVLIADNYATPKDMSLLPKVTVPVHVVVCGGMILNEAYLTIAHRTKGTVTFRGKPYDNIAACAEKGTIQIERITYLLLNGVFVRQH</sequence>
<dbReference type="HOGENOM" id="CLU_596942_0_0_10"/>
<dbReference type="AlphaFoldDB" id="F2IFN6"/>
<dbReference type="EMBL" id="CP002542">
    <property type="protein sequence ID" value="AEA42494.1"/>
    <property type="molecule type" value="Genomic_DNA"/>
</dbReference>
<organism evidence="1 2">
    <name type="scientific">Fluviicola taffensis (strain DSM 16823 / NCIMB 13979 / RW262)</name>
    <dbReference type="NCBI Taxonomy" id="755732"/>
    <lineage>
        <taxon>Bacteria</taxon>
        <taxon>Pseudomonadati</taxon>
        <taxon>Bacteroidota</taxon>
        <taxon>Flavobacteriia</taxon>
        <taxon>Flavobacteriales</taxon>
        <taxon>Crocinitomicaceae</taxon>
        <taxon>Fluviicola</taxon>
    </lineage>
</organism>
<dbReference type="Gene3D" id="3.30.1150.10">
    <property type="match status" value="1"/>
</dbReference>
<proteinExistence type="predicted"/>
<accession>F2IFN6</accession>
<dbReference type="Proteomes" id="UP000007463">
    <property type="component" value="Chromosome"/>
</dbReference>
<evidence type="ECO:0000313" key="2">
    <source>
        <dbReference type="Proteomes" id="UP000007463"/>
    </source>
</evidence>
<name>F2IFN6_FLUTR</name>
<dbReference type="KEGG" id="fte:Fluta_0489"/>
<evidence type="ECO:0008006" key="3">
    <source>
        <dbReference type="Google" id="ProtNLM"/>
    </source>
</evidence>
<evidence type="ECO:0000313" key="1">
    <source>
        <dbReference type="EMBL" id="AEA42494.1"/>
    </source>
</evidence>
<dbReference type="OrthoDB" id="976903at2"/>
<reference evidence="2" key="2">
    <citation type="submission" date="2011-02" db="EMBL/GenBank/DDBJ databases">
        <title>The complete genome of Fluviicola taffensis DSM 16823.</title>
        <authorList>
            <consortium name="US DOE Joint Genome Institute (JGI-PGF)"/>
            <person name="Lucas S."/>
            <person name="Copeland A."/>
            <person name="Lapidus A."/>
            <person name="Bruce D."/>
            <person name="Goodwin L."/>
            <person name="Pitluck S."/>
            <person name="Kyrpides N."/>
            <person name="Mavromatis K."/>
            <person name="Ivanova N."/>
            <person name="Mikhailova N."/>
            <person name="Pagani I."/>
            <person name="Chertkov O."/>
            <person name="Detter J.C."/>
            <person name="Han C."/>
            <person name="Tapia R."/>
            <person name="Land M."/>
            <person name="Hauser L."/>
            <person name="Markowitz V."/>
            <person name="Cheng J.-F."/>
            <person name="Hugenholtz P."/>
            <person name="Woyke T."/>
            <person name="Wu D."/>
            <person name="Tindall B."/>
            <person name="Pomrenke H.G."/>
            <person name="Brambilla E."/>
            <person name="Klenk H.-P."/>
            <person name="Eisen J.A."/>
        </authorList>
    </citation>
    <scope>NUCLEOTIDE SEQUENCE [LARGE SCALE GENOMIC DNA]</scope>
    <source>
        <strain evidence="2">DSM 16823 / RW262 / RW262</strain>
    </source>
</reference>
<dbReference type="STRING" id="755732.Fluta_0489"/>
<dbReference type="SUPFAM" id="SSF74653">
    <property type="entry name" value="TolA/TonB C-terminal domain"/>
    <property type="match status" value="1"/>
</dbReference>
<protein>
    <recommendedName>
        <fullName evidence="3">TonB family protein</fullName>
    </recommendedName>
</protein>
<dbReference type="eggNOG" id="COG3064">
    <property type="taxonomic scope" value="Bacteria"/>
</dbReference>
<dbReference type="RefSeq" id="WP_013685268.1">
    <property type="nucleotide sequence ID" value="NC_015321.1"/>
</dbReference>
<keyword evidence="2" id="KW-1185">Reference proteome</keyword>
<reference evidence="1 2" key="1">
    <citation type="journal article" date="2011" name="Stand. Genomic Sci.">
        <title>Complete genome sequence of the gliding freshwater bacterium Fluviicola taffensis type strain (RW262).</title>
        <authorList>
            <person name="Woyke T."/>
            <person name="Chertkov O."/>
            <person name="Lapidus A."/>
            <person name="Nolan M."/>
            <person name="Lucas S."/>
            <person name="Del Rio T.G."/>
            <person name="Tice H."/>
            <person name="Cheng J.F."/>
            <person name="Tapia R."/>
            <person name="Han C."/>
            <person name="Goodwin L."/>
            <person name="Pitluck S."/>
            <person name="Liolios K."/>
            <person name="Pagani I."/>
            <person name="Ivanova N."/>
            <person name="Huntemann M."/>
            <person name="Mavromatis K."/>
            <person name="Mikhailova N."/>
            <person name="Pati A."/>
            <person name="Chen A."/>
            <person name="Palaniappan K."/>
            <person name="Land M."/>
            <person name="Hauser L."/>
            <person name="Brambilla E.M."/>
            <person name="Rohde M."/>
            <person name="Mwirichia R."/>
            <person name="Sikorski J."/>
            <person name="Tindall B.J."/>
            <person name="Goker M."/>
            <person name="Bristow J."/>
            <person name="Eisen J.A."/>
            <person name="Markowitz V."/>
            <person name="Hugenholtz P."/>
            <person name="Klenk H.P."/>
            <person name="Kyrpides N.C."/>
        </authorList>
    </citation>
    <scope>NUCLEOTIDE SEQUENCE [LARGE SCALE GENOMIC DNA]</scope>
    <source>
        <strain evidence="2">DSM 16823 / RW262 / RW262</strain>
    </source>
</reference>
<gene>
    <name evidence="1" type="ordered locus">Fluta_0489</name>
</gene>